<accession>A0A9P8P3K5</accession>
<protein>
    <submittedName>
        <fullName evidence="1">Uncharacterized protein</fullName>
    </submittedName>
</protein>
<dbReference type="Proteomes" id="UP000788993">
    <property type="component" value="Unassembled WGS sequence"/>
</dbReference>
<dbReference type="AlphaFoldDB" id="A0A9P8P3K5"/>
<name>A0A9P8P3K5_9ASCO</name>
<keyword evidence="2" id="KW-1185">Reference proteome</keyword>
<organism evidence="1 2">
    <name type="scientific">Ogataea polymorpha</name>
    <dbReference type="NCBI Taxonomy" id="460523"/>
    <lineage>
        <taxon>Eukaryota</taxon>
        <taxon>Fungi</taxon>
        <taxon>Dikarya</taxon>
        <taxon>Ascomycota</taxon>
        <taxon>Saccharomycotina</taxon>
        <taxon>Pichiomycetes</taxon>
        <taxon>Pichiales</taxon>
        <taxon>Pichiaceae</taxon>
        <taxon>Ogataea</taxon>
    </lineage>
</organism>
<evidence type="ECO:0000313" key="1">
    <source>
        <dbReference type="EMBL" id="KAH3664562.1"/>
    </source>
</evidence>
<sequence length="199" mass="22265">MDPWHVFHETFISGLGIFAVHNNGQRSIICFGHAFGELERCNSVGVQEIVCCDVQSCSVKVHPQHVVDRMGEVHQQLNFQLVQLIVYVLARQSSNNWISTICLSESGISNALFGLHDINKDVSSWTKLGKPNAVPIIWDTALQHSQVLTCSCNRSMLFVFIPSEEWPGTWSPILIAWKMAIPIEFQLASALNEDFKGGQ</sequence>
<reference evidence="1" key="1">
    <citation type="journal article" date="2021" name="Open Biol.">
        <title>Shared evolutionary footprints suggest mitochondrial oxidative damage underlies multiple complex I losses in fungi.</title>
        <authorList>
            <person name="Schikora-Tamarit M.A."/>
            <person name="Marcet-Houben M."/>
            <person name="Nosek J."/>
            <person name="Gabaldon T."/>
        </authorList>
    </citation>
    <scope>NUCLEOTIDE SEQUENCE</scope>
    <source>
        <strain evidence="1">NCAIM Y.01608</strain>
    </source>
</reference>
<gene>
    <name evidence="1" type="ORF">OGATHE_003377</name>
</gene>
<proteinExistence type="predicted"/>
<reference evidence="1" key="2">
    <citation type="submission" date="2021-01" db="EMBL/GenBank/DDBJ databases">
        <authorList>
            <person name="Schikora-Tamarit M.A."/>
        </authorList>
    </citation>
    <scope>NUCLEOTIDE SEQUENCE</scope>
    <source>
        <strain evidence="1">NCAIM Y.01608</strain>
    </source>
</reference>
<evidence type="ECO:0000313" key="2">
    <source>
        <dbReference type="Proteomes" id="UP000788993"/>
    </source>
</evidence>
<dbReference type="EMBL" id="JAEUBD010001178">
    <property type="protein sequence ID" value="KAH3664562.1"/>
    <property type="molecule type" value="Genomic_DNA"/>
</dbReference>
<comment type="caution">
    <text evidence="1">The sequence shown here is derived from an EMBL/GenBank/DDBJ whole genome shotgun (WGS) entry which is preliminary data.</text>
</comment>